<dbReference type="RefSeq" id="WP_191986327.1">
    <property type="nucleotide sequence ID" value="NZ_PECK01000002.1"/>
</dbReference>
<gene>
    <name evidence="2" type="ORF">CCUG60883_03967</name>
    <name evidence="1" type="ORF">CCUG60885_00746</name>
</gene>
<accession>A0A4R8SJ75</accession>
<evidence type="ECO:0000313" key="4">
    <source>
        <dbReference type="Proteomes" id="UP000295685"/>
    </source>
</evidence>
<reference evidence="3 4" key="1">
    <citation type="journal article" date="2019" name="Sci. Rep.">
        <title>Extended insight into the Mycobacterium chelonae-abscessus complex through whole genome sequencing of Mycobacterium salmoniphilum outbreak and Mycobacterium salmoniphilum-like strains.</title>
        <authorList>
            <person name="Behra P.R.K."/>
            <person name="Das S."/>
            <person name="Pettersson B.M.F."/>
            <person name="Shirreff L."/>
            <person name="DuCote T."/>
            <person name="Jacobsson K.G."/>
            <person name="Ennis D.G."/>
            <person name="Kirsebom L.A."/>
        </authorList>
    </citation>
    <scope>NUCLEOTIDE SEQUENCE [LARGE SCALE GENOMIC DNA]</scope>
    <source>
        <strain evidence="2 3">CCUG 60883</strain>
        <strain evidence="1 4">CCUG 60885</strain>
    </source>
</reference>
<dbReference type="AlphaFoldDB" id="A0A4R8SJ75"/>
<keyword evidence="3" id="KW-1185">Reference proteome</keyword>
<protein>
    <submittedName>
        <fullName evidence="1">Uncharacterized protein</fullName>
    </submittedName>
</protein>
<sequence length="55" mass="6138">MGDELRARRVKRLAKNDPRFKHLPNVVAERFAEIPPPEAGAGGWTCGCTPLRVPR</sequence>
<name>A0A4R8SJ75_9MYCO</name>
<dbReference type="Proteomes" id="UP000295685">
    <property type="component" value="Unassembled WGS sequence"/>
</dbReference>
<comment type="caution">
    <text evidence="1">The sequence shown here is derived from an EMBL/GenBank/DDBJ whole genome shotgun (WGS) entry which is preliminary data.</text>
</comment>
<dbReference type="EMBL" id="PECM01000010">
    <property type="protein sequence ID" value="TEA01433.1"/>
    <property type="molecule type" value="Genomic_DNA"/>
</dbReference>
<evidence type="ECO:0000313" key="2">
    <source>
        <dbReference type="EMBL" id="TEA01433.1"/>
    </source>
</evidence>
<dbReference type="Proteomes" id="UP000294844">
    <property type="component" value="Unassembled WGS sequence"/>
</dbReference>
<organism evidence="1 4">
    <name type="scientific">Mycobacteroides salmoniphilum</name>
    <dbReference type="NCBI Taxonomy" id="404941"/>
    <lineage>
        <taxon>Bacteria</taxon>
        <taxon>Bacillati</taxon>
        <taxon>Actinomycetota</taxon>
        <taxon>Actinomycetes</taxon>
        <taxon>Mycobacteriales</taxon>
        <taxon>Mycobacteriaceae</taxon>
        <taxon>Mycobacteroides</taxon>
    </lineage>
</organism>
<evidence type="ECO:0000313" key="1">
    <source>
        <dbReference type="EMBL" id="TDZ97202.1"/>
    </source>
</evidence>
<dbReference type="EMBL" id="PECK01000002">
    <property type="protein sequence ID" value="TDZ97202.1"/>
    <property type="molecule type" value="Genomic_DNA"/>
</dbReference>
<proteinExistence type="predicted"/>
<evidence type="ECO:0000313" key="3">
    <source>
        <dbReference type="Proteomes" id="UP000294844"/>
    </source>
</evidence>